<dbReference type="InterPro" id="IPR006127">
    <property type="entry name" value="ZnuA-like"/>
</dbReference>
<reference evidence="7 8" key="1">
    <citation type="submission" date="2020-08" db="EMBL/GenBank/DDBJ databases">
        <title>Sequencing the genomes of 1000 actinobacteria strains.</title>
        <authorList>
            <person name="Klenk H.-P."/>
        </authorList>
    </citation>
    <scope>NUCLEOTIDE SEQUENCE [LARGE SCALE GENOMIC DNA]</scope>
    <source>
        <strain evidence="7 8">DSM 45518</strain>
    </source>
</reference>
<dbReference type="InterPro" id="IPR006128">
    <property type="entry name" value="Lipoprotein_PsaA-like"/>
</dbReference>
<dbReference type="PANTHER" id="PTHR42953:SF3">
    <property type="entry name" value="HIGH-AFFINITY ZINC UPTAKE SYSTEM PROTEIN ZNUA"/>
    <property type="match status" value="1"/>
</dbReference>
<dbReference type="Proteomes" id="UP000542742">
    <property type="component" value="Unassembled WGS sequence"/>
</dbReference>
<gene>
    <name evidence="7" type="ORF">BKA14_004818</name>
</gene>
<organism evidence="7 8">
    <name type="scientific">Paractinoplanes abujensis</name>
    <dbReference type="NCBI Taxonomy" id="882441"/>
    <lineage>
        <taxon>Bacteria</taxon>
        <taxon>Bacillati</taxon>
        <taxon>Actinomycetota</taxon>
        <taxon>Actinomycetes</taxon>
        <taxon>Micromonosporales</taxon>
        <taxon>Micromonosporaceae</taxon>
        <taxon>Paractinoplanes</taxon>
    </lineage>
</organism>
<comment type="caution">
    <text evidence="7">The sequence shown here is derived from an EMBL/GenBank/DDBJ whole genome shotgun (WGS) entry which is preliminary data.</text>
</comment>
<evidence type="ECO:0000256" key="4">
    <source>
        <dbReference type="RuleBase" id="RU003512"/>
    </source>
</evidence>
<dbReference type="GO" id="GO:0046872">
    <property type="term" value="F:metal ion binding"/>
    <property type="evidence" value="ECO:0007669"/>
    <property type="project" value="InterPro"/>
</dbReference>
<dbReference type="GO" id="GO:0030001">
    <property type="term" value="P:metal ion transport"/>
    <property type="evidence" value="ECO:0007669"/>
    <property type="project" value="InterPro"/>
</dbReference>
<dbReference type="PANTHER" id="PTHR42953">
    <property type="entry name" value="HIGH-AFFINITY ZINC UPTAKE SYSTEM PROTEIN ZNUA-RELATED"/>
    <property type="match status" value="1"/>
</dbReference>
<dbReference type="AlphaFoldDB" id="A0A7W7CWC9"/>
<feature type="signal peptide" evidence="6">
    <location>
        <begin position="1"/>
        <end position="23"/>
    </location>
</feature>
<dbReference type="GO" id="GO:0007155">
    <property type="term" value="P:cell adhesion"/>
    <property type="evidence" value="ECO:0007669"/>
    <property type="project" value="InterPro"/>
</dbReference>
<dbReference type="PROSITE" id="PS51257">
    <property type="entry name" value="PROKAR_LIPOPROTEIN"/>
    <property type="match status" value="1"/>
</dbReference>
<evidence type="ECO:0000313" key="7">
    <source>
        <dbReference type="EMBL" id="MBB4694670.1"/>
    </source>
</evidence>
<evidence type="ECO:0000313" key="8">
    <source>
        <dbReference type="Proteomes" id="UP000542742"/>
    </source>
</evidence>
<keyword evidence="3 6" id="KW-0732">Signal</keyword>
<dbReference type="Gene3D" id="3.40.50.1980">
    <property type="entry name" value="Nitrogenase molybdenum iron protein domain"/>
    <property type="match status" value="2"/>
</dbReference>
<comment type="similarity">
    <text evidence="1 4">Belongs to the bacterial solute-binding protein 9 family.</text>
</comment>
<evidence type="ECO:0000256" key="5">
    <source>
        <dbReference type="SAM" id="MobiDB-lite"/>
    </source>
</evidence>
<evidence type="ECO:0000256" key="2">
    <source>
        <dbReference type="ARBA" id="ARBA00022448"/>
    </source>
</evidence>
<protein>
    <submittedName>
        <fullName evidence="7">Zinc transport system substrate-binding protein</fullName>
    </submittedName>
</protein>
<proteinExistence type="inferred from homology"/>
<keyword evidence="2 4" id="KW-0813">Transport</keyword>
<keyword evidence="8" id="KW-1185">Reference proteome</keyword>
<accession>A0A7W7CWC9</accession>
<sequence>MRRRLLPALLVSALALAGCGDQAGPAGTTEDGKFEIVTAFYPLQFLSERIGGDVVSVTNLTKPGAEPHDLELTPRQVGDVADAGLAVYLKGFQPAVDEAIDLEAKDKGFDAASVVPLLPAGGADDHGHEHEEAEGGEDPHVWLDPVRLVTIGEKLAERLGQLDPAHAAGYTERAQALSTELTALNTEFADGLKTCDRRELVTSHTAFAYLAARYDLHQVGITGISPEAEPSPQRLAAVAREARETGTTTIYFETLVSPAVAETIAREVGAKTAVLDPLEGLVDSAGDYFTVMRQNLAALETGLGCKQ</sequence>
<evidence type="ECO:0000256" key="6">
    <source>
        <dbReference type="SAM" id="SignalP"/>
    </source>
</evidence>
<dbReference type="RefSeq" id="WP_184953126.1">
    <property type="nucleotide sequence ID" value="NZ_BOMC01000037.1"/>
</dbReference>
<feature type="compositionally biased region" description="Basic and acidic residues" evidence="5">
    <location>
        <begin position="123"/>
        <end position="139"/>
    </location>
</feature>
<dbReference type="EMBL" id="JACHMF010000001">
    <property type="protein sequence ID" value="MBB4694670.1"/>
    <property type="molecule type" value="Genomic_DNA"/>
</dbReference>
<dbReference type="InterPro" id="IPR006129">
    <property type="entry name" value="AdhesinB"/>
</dbReference>
<feature type="region of interest" description="Disordered" evidence="5">
    <location>
        <begin position="120"/>
        <end position="139"/>
    </location>
</feature>
<dbReference type="PRINTS" id="PR00690">
    <property type="entry name" value="ADHESNFAMILY"/>
</dbReference>
<dbReference type="InterPro" id="IPR050492">
    <property type="entry name" value="Bact_metal-bind_prot9"/>
</dbReference>
<feature type="chain" id="PRO_5030995359" evidence="6">
    <location>
        <begin position="24"/>
        <end position="307"/>
    </location>
</feature>
<name>A0A7W7CWC9_9ACTN</name>
<dbReference type="PRINTS" id="PR00691">
    <property type="entry name" value="ADHESINB"/>
</dbReference>
<dbReference type="Pfam" id="PF01297">
    <property type="entry name" value="ZnuA"/>
    <property type="match status" value="1"/>
</dbReference>
<evidence type="ECO:0000256" key="1">
    <source>
        <dbReference type="ARBA" id="ARBA00011028"/>
    </source>
</evidence>
<dbReference type="SUPFAM" id="SSF53807">
    <property type="entry name" value="Helical backbone' metal receptor"/>
    <property type="match status" value="1"/>
</dbReference>
<evidence type="ECO:0000256" key="3">
    <source>
        <dbReference type="ARBA" id="ARBA00022729"/>
    </source>
</evidence>